<evidence type="ECO:0000313" key="7">
    <source>
        <dbReference type="Proteomes" id="UP001140949"/>
    </source>
</evidence>
<dbReference type="Gene3D" id="1.10.510.10">
    <property type="entry name" value="Transferase(Phosphotransferase) domain 1"/>
    <property type="match status" value="1"/>
</dbReference>
<dbReference type="InterPro" id="IPR001245">
    <property type="entry name" value="Ser-Thr/Tyr_kinase_cat_dom"/>
</dbReference>
<keyword evidence="7" id="KW-1185">Reference proteome</keyword>
<dbReference type="InterPro" id="IPR000719">
    <property type="entry name" value="Prot_kinase_dom"/>
</dbReference>
<organism evidence="6 7">
    <name type="scientific">Iris pallida</name>
    <name type="common">Sweet iris</name>
    <dbReference type="NCBI Taxonomy" id="29817"/>
    <lineage>
        <taxon>Eukaryota</taxon>
        <taxon>Viridiplantae</taxon>
        <taxon>Streptophyta</taxon>
        <taxon>Embryophyta</taxon>
        <taxon>Tracheophyta</taxon>
        <taxon>Spermatophyta</taxon>
        <taxon>Magnoliopsida</taxon>
        <taxon>Liliopsida</taxon>
        <taxon>Asparagales</taxon>
        <taxon>Iridaceae</taxon>
        <taxon>Iridoideae</taxon>
        <taxon>Irideae</taxon>
        <taxon>Iris</taxon>
    </lineage>
</organism>
<comment type="caution">
    <text evidence="6">The sequence shown here is derived from an EMBL/GenBank/DDBJ whole genome shotgun (WGS) entry which is preliminary data.</text>
</comment>
<proteinExistence type="predicted"/>
<accession>A0AAX6IM58</accession>
<dbReference type="InterPro" id="IPR011009">
    <property type="entry name" value="Kinase-like_dom_sf"/>
</dbReference>
<evidence type="ECO:0000256" key="3">
    <source>
        <dbReference type="ARBA" id="ARBA00022777"/>
    </source>
</evidence>
<dbReference type="Proteomes" id="UP001140949">
    <property type="component" value="Unassembled WGS sequence"/>
</dbReference>
<evidence type="ECO:0000256" key="2">
    <source>
        <dbReference type="ARBA" id="ARBA00022741"/>
    </source>
</evidence>
<dbReference type="SUPFAM" id="SSF56112">
    <property type="entry name" value="Protein kinase-like (PK-like)"/>
    <property type="match status" value="1"/>
</dbReference>
<dbReference type="GO" id="GO:0005524">
    <property type="term" value="F:ATP binding"/>
    <property type="evidence" value="ECO:0007669"/>
    <property type="project" value="UniProtKB-KW"/>
</dbReference>
<keyword evidence="1" id="KW-0808">Transferase</keyword>
<keyword evidence="3 6" id="KW-0418">Kinase</keyword>
<dbReference type="PROSITE" id="PS50011">
    <property type="entry name" value="PROTEIN_KINASE_DOM"/>
    <property type="match status" value="1"/>
</dbReference>
<name>A0AAX6IM58_IRIPA</name>
<evidence type="ECO:0000256" key="4">
    <source>
        <dbReference type="ARBA" id="ARBA00022840"/>
    </source>
</evidence>
<dbReference type="InterPro" id="IPR052059">
    <property type="entry name" value="CR_Ser/Thr_kinase"/>
</dbReference>
<sequence length="204" mass="23165">MIIVILRLSIGMSKLQRSYWMKSSRQFGDFGLAKLIDCGDTHVTTAVRGTIGHIAPEYLSTGKCSEKTDVFGYGSCFWSSLLDRGPLICSAANDDDVMLLDWVKGLLEEERLDMLVDPELQDNYIEAEVEFAVQLAILCSQGSPMGRPKMSEVVRILEGEDLTERWEEWKKANDRRLDRELVTYPSWIYDSTENLDSVELSSPR</sequence>
<dbReference type="EMBL" id="JANAVB010000113">
    <property type="protein sequence ID" value="KAJ6854342.1"/>
    <property type="molecule type" value="Genomic_DNA"/>
</dbReference>
<dbReference type="PANTHER" id="PTHR47973">
    <property type="entry name" value="CYSTEINE-RICH RECEPTOR-LIKE PROTEIN KINASE 3"/>
    <property type="match status" value="1"/>
</dbReference>
<evidence type="ECO:0000313" key="6">
    <source>
        <dbReference type="EMBL" id="KAJ6854342.1"/>
    </source>
</evidence>
<dbReference type="AlphaFoldDB" id="A0AAX6IM58"/>
<reference evidence="6" key="2">
    <citation type="submission" date="2023-04" db="EMBL/GenBank/DDBJ databases">
        <authorList>
            <person name="Bruccoleri R.E."/>
            <person name="Oakeley E.J."/>
            <person name="Faust A.-M."/>
            <person name="Dessus-Babus S."/>
            <person name="Altorfer M."/>
            <person name="Burckhardt D."/>
            <person name="Oertli M."/>
            <person name="Naumann U."/>
            <person name="Petersen F."/>
            <person name="Wong J."/>
        </authorList>
    </citation>
    <scope>NUCLEOTIDE SEQUENCE</scope>
    <source>
        <strain evidence="6">GSM-AAB239-AS_SAM_17_03QT</strain>
        <tissue evidence="6">Leaf</tissue>
    </source>
</reference>
<evidence type="ECO:0000259" key="5">
    <source>
        <dbReference type="PROSITE" id="PS50011"/>
    </source>
</evidence>
<dbReference type="GO" id="GO:0004672">
    <property type="term" value="F:protein kinase activity"/>
    <property type="evidence" value="ECO:0007669"/>
    <property type="project" value="InterPro"/>
</dbReference>
<keyword evidence="2" id="KW-0547">Nucleotide-binding</keyword>
<keyword evidence="6" id="KW-0675">Receptor</keyword>
<feature type="domain" description="Protein kinase" evidence="5">
    <location>
        <begin position="1"/>
        <end position="163"/>
    </location>
</feature>
<reference evidence="6" key="1">
    <citation type="journal article" date="2023" name="GigaByte">
        <title>Genome assembly of the bearded iris, Iris pallida Lam.</title>
        <authorList>
            <person name="Bruccoleri R.E."/>
            <person name="Oakeley E.J."/>
            <person name="Faust A.M.E."/>
            <person name="Altorfer M."/>
            <person name="Dessus-Babus S."/>
            <person name="Burckhardt D."/>
            <person name="Oertli M."/>
            <person name="Naumann U."/>
            <person name="Petersen F."/>
            <person name="Wong J."/>
        </authorList>
    </citation>
    <scope>NUCLEOTIDE SEQUENCE</scope>
    <source>
        <strain evidence="6">GSM-AAB239-AS_SAM_17_03QT</strain>
    </source>
</reference>
<protein>
    <submittedName>
        <fullName evidence="6">LRR receptor kinase BAK1-like</fullName>
    </submittedName>
</protein>
<evidence type="ECO:0000256" key="1">
    <source>
        <dbReference type="ARBA" id="ARBA00022679"/>
    </source>
</evidence>
<dbReference type="Pfam" id="PF07714">
    <property type="entry name" value="PK_Tyr_Ser-Thr"/>
    <property type="match status" value="1"/>
</dbReference>
<keyword evidence="4" id="KW-0067">ATP-binding</keyword>
<gene>
    <name evidence="6" type="ORF">M6B38_100270</name>
</gene>